<dbReference type="Proteomes" id="UP000076512">
    <property type="component" value="Unassembled WGS sequence"/>
</dbReference>
<dbReference type="STRING" id="455432.AWN90_03730"/>
<gene>
    <name evidence="1" type="ORF">AWN90_03730</name>
</gene>
<name>A0A164JHD4_9NOCA</name>
<keyword evidence="2" id="KW-1185">Reference proteome</keyword>
<dbReference type="AlphaFoldDB" id="A0A164JHD4"/>
<protein>
    <recommendedName>
        <fullName evidence="3">IrrE N-terminal-like domain-containing protein</fullName>
    </recommendedName>
</protein>
<evidence type="ECO:0000313" key="2">
    <source>
        <dbReference type="Proteomes" id="UP000076512"/>
    </source>
</evidence>
<accession>A0A164JHD4</accession>
<dbReference type="RefSeq" id="WP_067577674.1">
    <property type="nucleotide sequence ID" value="NZ_JABMCZ010000003.1"/>
</dbReference>
<evidence type="ECO:0008006" key="3">
    <source>
        <dbReference type="Google" id="ProtNLM"/>
    </source>
</evidence>
<sequence length="161" mass="18377">MRLWRKVSTRARLQRLVDRLDDALPEDWTAEELFSSVERLRGRRIERIALPPSSPVGLCGMWLAYRDYDLLFLRKSDDPHDTFHELGHMLLDHGQDSPVVGQLATLLAGVELNYSAAKVRAFRGGSSYDTPDEYEAELFATMVRARVRSGGPRRDGMLKVF</sequence>
<comment type="caution">
    <text evidence="1">The sequence shown here is derived from an EMBL/GenBank/DDBJ whole genome shotgun (WGS) entry which is preliminary data.</text>
</comment>
<dbReference type="EMBL" id="LWGR01000015">
    <property type="protein sequence ID" value="KZM70403.1"/>
    <property type="molecule type" value="Genomic_DNA"/>
</dbReference>
<reference evidence="1 2" key="1">
    <citation type="submission" date="2016-04" db="EMBL/GenBank/DDBJ databases">
        <authorList>
            <person name="Evans L.H."/>
            <person name="Alamgir A."/>
            <person name="Owens N."/>
            <person name="Weber N.D."/>
            <person name="Virtaneva K."/>
            <person name="Barbian K."/>
            <person name="Babar A."/>
            <person name="Rosenke K."/>
        </authorList>
    </citation>
    <scope>NUCLEOTIDE SEQUENCE [LARGE SCALE GENOMIC DNA]</scope>
    <source>
        <strain evidence="1 2">IFM 0406</strain>
    </source>
</reference>
<proteinExistence type="predicted"/>
<evidence type="ECO:0000313" key="1">
    <source>
        <dbReference type="EMBL" id="KZM70403.1"/>
    </source>
</evidence>
<organism evidence="1 2">
    <name type="scientific">Nocardia terpenica</name>
    <dbReference type="NCBI Taxonomy" id="455432"/>
    <lineage>
        <taxon>Bacteria</taxon>
        <taxon>Bacillati</taxon>
        <taxon>Actinomycetota</taxon>
        <taxon>Actinomycetes</taxon>
        <taxon>Mycobacteriales</taxon>
        <taxon>Nocardiaceae</taxon>
        <taxon>Nocardia</taxon>
    </lineage>
</organism>
<dbReference type="OrthoDB" id="4144896at2"/>